<dbReference type="KEGG" id="bcv:Bcav_1168"/>
<dbReference type="InterPro" id="IPR001509">
    <property type="entry name" value="Epimerase_deHydtase"/>
</dbReference>
<dbReference type="EMBL" id="CP001618">
    <property type="protein sequence ID" value="ACQ79428.1"/>
    <property type="molecule type" value="Genomic_DNA"/>
</dbReference>
<reference evidence="3 4" key="1">
    <citation type="journal article" date="2009" name="Stand. Genomic Sci.">
        <title>Complete genome sequence of Beutenbergia cavernae type strain (HKI 0122).</title>
        <authorList>
            <person name="Land M."/>
            <person name="Pukall R."/>
            <person name="Abt B."/>
            <person name="Goker M."/>
            <person name="Rohde M."/>
            <person name="Glavina Del Rio T."/>
            <person name="Tice H."/>
            <person name="Copeland A."/>
            <person name="Cheng J.F."/>
            <person name="Lucas S."/>
            <person name="Chen F."/>
            <person name="Nolan M."/>
            <person name="Bruce D."/>
            <person name="Goodwin L."/>
            <person name="Pitluck S."/>
            <person name="Ivanova N."/>
            <person name="Mavromatis K."/>
            <person name="Ovchinnikova G."/>
            <person name="Pati A."/>
            <person name="Chen A."/>
            <person name="Palaniappan K."/>
            <person name="Hauser L."/>
            <person name="Chang Y.J."/>
            <person name="Jefferies C.C."/>
            <person name="Saunders E."/>
            <person name="Brettin T."/>
            <person name="Detter J.C."/>
            <person name="Han C."/>
            <person name="Chain P."/>
            <person name="Bristow J."/>
            <person name="Eisen J.A."/>
            <person name="Markowitz V."/>
            <person name="Hugenholtz P."/>
            <person name="Kyrpides N.C."/>
            <person name="Klenk H.P."/>
            <person name="Lapidus A."/>
        </authorList>
    </citation>
    <scope>NUCLEOTIDE SEQUENCE [LARGE SCALE GENOMIC DNA]</scope>
    <source>
        <strain evidence="4">ATCC BAA-8 / DSM 12333 / NBRC 16432</strain>
    </source>
</reference>
<dbReference type="InterPro" id="IPR036291">
    <property type="entry name" value="NAD(P)-bd_dom_sf"/>
</dbReference>
<proteinExistence type="inferred from homology"/>
<evidence type="ECO:0000313" key="4">
    <source>
        <dbReference type="Proteomes" id="UP000007962"/>
    </source>
</evidence>
<evidence type="ECO:0000256" key="1">
    <source>
        <dbReference type="ARBA" id="ARBA00007637"/>
    </source>
</evidence>
<organism evidence="3 4">
    <name type="scientific">Beutenbergia cavernae (strain ATCC BAA-8 / DSM 12333 / CCUG 43141 / JCM 11478 / NBRC 16432 / NCIMB 13614 / HKI 0122)</name>
    <dbReference type="NCBI Taxonomy" id="471853"/>
    <lineage>
        <taxon>Bacteria</taxon>
        <taxon>Bacillati</taxon>
        <taxon>Actinomycetota</taxon>
        <taxon>Actinomycetes</taxon>
        <taxon>Micrococcales</taxon>
        <taxon>Beutenbergiaceae</taxon>
        <taxon>Beutenbergia</taxon>
    </lineage>
</organism>
<dbReference type="PANTHER" id="PTHR43000">
    <property type="entry name" value="DTDP-D-GLUCOSE 4,6-DEHYDRATASE-RELATED"/>
    <property type="match status" value="1"/>
</dbReference>
<comment type="similarity">
    <text evidence="1">Belongs to the NAD(P)-dependent epimerase/dehydratase family.</text>
</comment>
<gene>
    <name evidence="3" type="ordered locus">Bcav_1168</name>
</gene>
<dbReference type="OrthoDB" id="9779041at2"/>
<dbReference type="STRING" id="471853.Bcav_1168"/>
<protein>
    <submittedName>
        <fullName evidence="3">NAD-dependent epimerase/dehydratase</fullName>
    </submittedName>
</protein>
<dbReference type="Gene3D" id="3.40.50.720">
    <property type="entry name" value="NAD(P)-binding Rossmann-like Domain"/>
    <property type="match status" value="1"/>
</dbReference>
<dbReference type="Proteomes" id="UP000007962">
    <property type="component" value="Chromosome"/>
</dbReference>
<accession>C5C124</accession>
<evidence type="ECO:0000313" key="3">
    <source>
        <dbReference type="EMBL" id="ACQ79428.1"/>
    </source>
</evidence>
<evidence type="ECO:0000259" key="2">
    <source>
        <dbReference type="Pfam" id="PF01370"/>
    </source>
</evidence>
<dbReference type="Pfam" id="PF01370">
    <property type="entry name" value="Epimerase"/>
    <property type="match status" value="1"/>
</dbReference>
<dbReference type="AlphaFoldDB" id="C5C124"/>
<dbReference type="RefSeq" id="WP_015881668.1">
    <property type="nucleotide sequence ID" value="NC_012669.1"/>
</dbReference>
<dbReference type="SUPFAM" id="SSF51735">
    <property type="entry name" value="NAD(P)-binding Rossmann-fold domains"/>
    <property type="match status" value="1"/>
</dbReference>
<dbReference type="HOGENOM" id="CLU_007383_6_2_11"/>
<feature type="domain" description="NAD-dependent epimerase/dehydratase" evidence="2">
    <location>
        <begin position="12"/>
        <end position="226"/>
    </location>
</feature>
<sequence>MATVLTADDRLLVLGGSGFIGSHLPRQLARLGIEFDTFDLYPFDPVPGAPLPRRQTIGDVRDLGALTRAMEGCTAVLNLAAAHHDFGIPPATFESVNVGGAHNVVAAMQAHGITNLCFYSSVAVYGSGHDVPPDETTPPAPENDYGRTKLAAEGVYRAWQADGEERRLLTIRPAVVFGPRNFANVYRLIRQIDRRRFVPVGPGRNRKSMAYVTNLVEAILHVWTRPPGDVRTDGFEVYNYADKPDLTSREVVSVVYRSLGRREPGLRLPLAPAVWAAKPFDLVAHLTGRNLPITSDRIRKLSDAETSFGADRIRATGFTPRISLVDGLRRMVGWYRDQGRDAAHVDHLPPEQP</sequence>
<name>C5C124_BEUC1</name>
<dbReference type="eggNOG" id="COG0451">
    <property type="taxonomic scope" value="Bacteria"/>
</dbReference>
<keyword evidence="4" id="KW-1185">Reference proteome</keyword>